<dbReference type="Proteomes" id="UP001281761">
    <property type="component" value="Unassembled WGS sequence"/>
</dbReference>
<name>A0ABQ9XZ75_9EUKA</name>
<reference evidence="1 2" key="1">
    <citation type="journal article" date="2022" name="bioRxiv">
        <title>Genomics of Preaxostyla Flagellates Illuminates Evolutionary Transitions and the Path Towards Mitochondrial Loss.</title>
        <authorList>
            <person name="Novak L.V.F."/>
            <person name="Treitli S.C."/>
            <person name="Pyrih J."/>
            <person name="Halakuc P."/>
            <person name="Pipaliya S.V."/>
            <person name="Vacek V."/>
            <person name="Brzon O."/>
            <person name="Soukal P."/>
            <person name="Eme L."/>
            <person name="Dacks J.B."/>
            <person name="Karnkowska A."/>
            <person name="Elias M."/>
            <person name="Hampl V."/>
        </authorList>
    </citation>
    <scope>NUCLEOTIDE SEQUENCE [LARGE SCALE GENOMIC DNA]</scope>
    <source>
        <strain evidence="1">NAU3</strain>
        <tissue evidence="1">Gut</tissue>
    </source>
</reference>
<keyword evidence="2" id="KW-1185">Reference proteome</keyword>
<evidence type="ECO:0000313" key="1">
    <source>
        <dbReference type="EMBL" id="KAK2956768.1"/>
    </source>
</evidence>
<comment type="caution">
    <text evidence="1">The sequence shown here is derived from an EMBL/GenBank/DDBJ whole genome shotgun (WGS) entry which is preliminary data.</text>
</comment>
<evidence type="ECO:0000313" key="2">
    <source>
        <dbReference type="Proteomes" id="UP001281761"/>
    </source>
</evidence>
<sequence length="394" mass="44097">MEQQHQFKSSEDLPSSSASFYVDVFPISFINAVRDPESEYGEIYIGHNVTLTYSLPDDSGPDIEDDGYPRYGDLSGNSVLFHMSQLGKEGNVQLDVPYTISRCHNNNVRGHQDEGVHISVHQYQTDRQDSVVNGGESRWMVTIFFAEIKFRNGDCISRALGKLDSIYGSFSDYFPVSDMPQCGGGLEIGTTYTITSEEYRYHPSTFTPVDNRILTGFSEPILRGIRSKLIMNFTFVTNGTFHNSLIEGPADTIDPHLALIVDNSIFIDLVVYKQKPVLAGHDVQNVTIFNSTFKQLECREGGELPIKPVEGVANRFVVLKASTVESVEGALGGRLVYGLQASFLSLTKMRWIWGSSAPRFWENVAFSKSIEVEIDSCYFRFLIGTSNWPINRLG</sequence>
<gene>
    <name evidence="1" type="ORF">BLNAU_8221</name>
</gene>
<protein>
    <submittedName>
        <fullName evidence="1">Uncharacterized protein</fullName>
    </submittedName>
</protein>
<dbReference type="EMBL" id="JARBJD010000052">
    <property type="protein sequence ID" value="KAK2956768.1"/>
    <property type="molecule type" value="Genomic_DNA"/>
</dbReference>
<organism evidence="1 2">
    <name type="scientific">Blattamonas nauphoetae</name>
    <dbReference type="NCBI Taxonomy" id="2049346"/>
    <lineage>
        <taxon>Eukaryota</taxon>
        <taxon>Metamonada</taxon>
        <taxon>Preaxostyla</taxon>
        <taxon>Oxymonadida</taxon>
        <taxon>Blattamonas</taxon>
    </lineage>
</organism>
<accession>A0ABQ9XZ75</accession>
<proteinExistence type="predicted"/>